<protein>
    <submittedName>
        <fullName evidence="1">Uncharacterized protein</fullName>
    </submittedName>
</protein>
<dbReference type="EMBL" id="CP002738">
    <property type="protein sequence ID" value="AEF99478.1"/>
    <property type="molecule type" value="Genomic_DNA"/>
</dbReference>
<reference evidence="2" key="3">
    <citation type="submission" date="2011-05" db="EMBL/GenBank/DDBJ databases">
        <title>Complete sequence of Methylomonas methanica MC09.</title>
        <authorList>
            <consortium name="US DOE Joint Genome Institute"/>
            <person name="Lucas S."/>
            <person name="Han J."/>
            <person name="Lapidus A."/>
            <person name="Cheng J.-F."/>
            <person name="Goodwin L."/>
            <person name="Pitluck S."/>
            <person name="Peters L."/>
            <person name="Mikhailova N."/>
            <person name="Teshima H."/>
            <person name="Han C."/>
            <person name="Tapia R."/>
            <person name="Land M."/>
            <person name="Hauser L."/>
            <person name="Kyrpides N."/>
            <person name="Ivanova N."/>
            <person name="Pagani I."/>
            <person name="Stein L."/>
            <person name="Woyke T."/>
        </authorList>
    </citation>
    <scope>NUCLEOTIDE SEQUENCE [LARGE SCALE GENOMIC DNA]</scope>
    <source>
        <strain evidence="2">MC09</strain>
    </source>
</reference>
<keyword evidence="2" id="KW-1185">Reference proteome</keyword>
<gene>
    <name evidence="1" type="ordered locus">Metme_1042</name>
</gene>
<dbReference type="AlphaFoldDB" id="F9ZV45"/>
<dbReference type="KEGG" id="mmt:Metme_1042"/>
<reference evidence="1 2" key="1">
    <citation type="journal article" date="2011" name="J. Bacteriol.">
        <title>Complete Genome Sequence of the Aerobic Marine Methanotroph Methylomonas methanica MC09.</title>
        <authorList>
            <person name="Boden R."/>
            <person name="Cunliffe M."/>
            <person name="Scanlan J."/>
            <person name="Moussard H."/>
            <person name="Kits K.D."/>
            <person name="Klotz M.G."/>
            <person name="Jetten M.S."/>
            <person name="Vuilleumier S."/>
            <person name="Han J."/>
            <person name="Peters L."/>
            <person name="Mikhailova N."/>
            <person name="Teshima H."/>
            <person name="Tapia R."/>
            <person name="Kyrpides N."/>
            <person name="Ivanova N."/>
            <person name="Pagani I."/>
            <person name="Cheng J.F."/>
            <person name="Goodwin L."/>
            <person name="Han C."/>
            <person name="Hauser L."/>
            <person name="Land M.L."/>
            <person name="Lapidus A."/>
            <person name="Lucas S."/>
            <person name="Pitluck S."/>
            <person name="Woyke T."/>
            <person name="Stein L."/>
            <person name="Murrell J.C."/>
        </authorList>
    </citation>
    <scope>NUCLEOTIDE SEQUENCE [LARGE SCALE GENOMIC DNA]</scope>
    <source>
        <strain evidence="1 2">MC09</strain>
    </source>
</reference>
<evidence type="ECO:0000313" key="2">
    <source>
        <dbReference type="Proteomes" id="UP000008888"/>
    </source>
</evidence>
<sequence length="198" mass="22505">MQELTNEILKGRIEKNVARILAEFQELATRRIERVSQLTEFNFSSELCWLTDDWRVLFGRLSGIRRLFDSFSDDFSLDVVDFVDSAIDKLQGFNSVASDKLLELSRAALARSVEEPVFAPTTESVETVLLPSVVQKESDHEVSYPPKECLYCHQQFTPVAVFGGVSLHSAPVFLSEYCSDECWHAHQYGEKKMMDEAA</sequence>
<evidence type="ECO:0000313" key="1">
    <source>
        <dbReference type="EMBL" id="AEF99478.1"/>
    </source>
</evidence>
<name>F9ZV45_METMM</name>
<accession>F9ZV45</accession>
<organism evidence="1 2">
    <name type="scientific">Methylomonas methanica (strain DSM 25384 / MC09)</name>
    <dbReference type="NCBI Taxonomy" id="857087"/>
    <lineage>
        <taxon>Bacteria</taxon>
        <taxon>Pseudomonadati</taxon>
        <taxon>Pseudomonadota</taxon>
        <taxon>Gammaproteobacteria</taxon>
        <taxon>Methylococcales</taxon>
        <taxon>Methylococcaceae</taxon>
        <taxon>Methylomonas</taxon>
    </lineage>
</organism>
<dbReference type="RefSeq" id="WP_013817744.1">
    <property type="nucleotide sequence ID" value="NC_015572.1"/>
</dbReference>
<dbReference type="Proteomes" id="UP000008888">
    <property type="component" value="Chromosome"/>
</dbReference>
<dbReference type="HOGENOM" id="CLU_1376771_0_0_6"/>
<reference key="2">
    <citation type="submission" date="2011-05" db="EMBL/GenBank/DDBJ databases">
        <title>Complete genome sequence of the aerobic marine methanotroph Methylomonas methanica MC09.</title>
        <authorList>
            <person name="Boden R."/>
            <person name="Cunliffe M."/>
            <person name="Scanlan J."/>
            <person name="Moussard H."/>
            <person name="Kits K.D."/>
            <person name="Klotz M."/>
            <person name="Jetten M."/>
            <person name="Vuilleumier S."/>
            <person name="Han J."/>
            <person name="Peters L."/>
            <person name="Mikhailova N."/>
            <person name="Teshima H."/>
            <person name="Tapia R."/>
            <person name="Kyrpides N."/>
            <person name="Ivanova N."/>
            <person name="Pagani I."/>
            <person name="Cheng J.-F."/>
            <person name="Goodwin L."/>
            <person name="Han C."/>
            <person name="Hauser L."/>
            <person name="Land M."/>
            <person name="Lapidus A."/>
            <person name="Lucas S."/>
            <person name="Pitluck S."/>
            <person name="Woyke T."/>
            <person name="Stein L.Y."/>
            <person name="Murrell C."/>
        </authorList>
    </citation>
    <scope>NUCLEOTIDE SEQUENCE</scope>
    <source>
        <strain>MC09</strain>
    </source>
</reference>
<proteinExistence type="predicted"/>
<dbReference type="STRING" id="857087.Metme_1042"/>